<dbReference type="EMBL" id="KY052850">
    <property type="protein sequence ID" value="ASF00679.1"/>
    <property type="molecule type" value="Genomic_DNA"/>
</dbReference>
<feature type="region of interest" description="Disordered" evidence="1">
    <location>
        <begin position="1"/>
        <end position="84"/>
    </location>
</feature>
<proteinExistence type="predicted"/>
<feature type="compositionally biased region" description="Acidic residues" evidence="1">
    <location>
        <begin position="56"/>
        <end position="68"/>
    </location>
</feature>
<evidence type="ECO:0000256" key="1">
    <source>
        <dbReference type="SAM" id="MobiDB-lite"/>
    </source>
</evidence>
<reference evidence="2" key="2">
    <citation type="journal article" date="2017" name="Nat. Commun.">
        <title>Single-virus genomics reveals hidden cosmopolitan and abundant viruses.</title>
        <authorList>
            <person name="Martinez-Hernandez F."/>
            <person name="Fornas O."/>
            <person name="Lluesma Gomez M."/>
            <person name="Bolduc B."/>
            <person name="de la Cruz Pena M.J."/>
            <person name="Martinez J.M."/>
            <person name="Anton J."/>
            <person name="Gasol J.M."/>
            <person name="Rosselli R."/>
            <person name="Rodriguez-Valera F."/>
            <person name="Sullivan M.B."/>
            <person name="Acinas S.G."/>
            <person name="Martinez-Garcia M."/>
        </authorList>
    </citation>
    <scope>NUCLEOTIDE SEQUENCE</scope>
</reference>
<organism evidence="2">
    <name type="scientific">uncultured virus</name>
    <dbReference type="NCBI Taxonomy" id="340016"/>
    <lineage>
        <taxon>Viruses</taxon>
        <taxon>environmental samples</taxon>
    </lineage>
</organism>
<name>A0A218MN22_9VIRU</name>
<feature type="compositionally biased region" description="Acidic residues" evidence="1">
    <location>
        <begin position="20"/>
        <end position="36"/>
    </location>
</feature>
<protein>
    <submittedName>
        <fullName evidence="2">Uncharacterized protein</fullName>
    </submittedName>
</protein>
<accession>A0A218MN22</accession>
<evidence type="ECO:0000313" key="2">
    <source>
        <dbReference type="EMBL" id="ASF00679.1"/>
    </source>
</evidence>
<feature type="compositionally biased region" description="Polar residues" evidence="1">
    <location>
        <begin position="1"/>
        <end position="17"/>
    </location>
</feature>
<sequence length="324" mass="36401">MTTQLNNQMSELMATTVNDDPNDDPNEVFIPDDDDTSVSPSVTPPTPSELSVTESATEDSEYPDEVFIPDEKGDNLSYNTAEDASKEADTRSFVQTFGEEFSQAAGYVAAGTTEGLQRGTTGVAYSLPALLDTVDNGRKWVTEQMAYKWRYHTKRFNHAMNNRIFLESMVEGPETSEGEMGVLDALSELIWNKEYEYRSQENFIKDFTEHMKVEDKHSGWGDKLLYWSSGFVGELAVLPIGGKRLAQAYANSPRLKKRFVMSEFDKVSNGTKNIVDIKNDQVRIAVRKMIFSDARTVPEHLLRVRDHVYAVGKGFGMHMKDASS</sequence>
<reference evidence="2" key="1">
    <citation type="submission" date="2016-10" db="EMBL/GenBank/DDBJ databases">
        <authorList>
            <person name="Varghese N."/>
        </authorList>
    </citation>
    <scope>NUCLEOTIDE SEQUENCE</scope>
</reference>